<reference evidence="1" key="1">
    <citation type="submission" date="2020-05" db="EMBL/GenBank/DDBJ databases">
        <authorList>
            <person name="Chiriac C."/>
            <person name="Salcher M."/>
            <person name="Ghai R."/>
            <person name="Kavagutti S V."/>
        </authorList>
    </citation>
    <scope>NUCLEOTIDE SEQUENCE</scope>
</reference>
<dbReference type="EMBL" id="CAFBNE010000228">
    <property type="protein sequence ID" value="CAB4973247.1"/>
    <property type="molecule type" value="Genomic_DNA"/>
</dbReference>
<evidence type="ECO:0000313" key="1">
    <source>
        <dbReference type="EMBL" id="CAB4973247.1"/>
    </source>
</evidence>
<dbReference type="AlphaFoldDB" id="A0A6J7LY35"/>
<name>A0A6J7LY35_9ZZZZ</name>
<sequence>MSDDNIEVGEDIEIDVVVDEDGDVVGAVVDDVIVATSADGSIVDETIDVLDADGNVVLEDETVSVYDADGNLVAQAEEITVV</sequence>
<organism evidence="1">
    <name type="scientific">freshwater metagenome</name>
    <dbReference type="NCBI Taxonomy" id="449393"/>
    <lineage>
        <taxon>unclassified sequences</taxon>
        <taxon>metagenomes</taxon>
        <taxon>ecological metagenomes</taxon>
    </lineage>
</organism>
<protein>
    <submittedName>
        <fullName evidence="1">Unannotated protein</fullName>
    </submittedName>
</protein>
<gene>
    <name evidence="1" type="ORF">UFOPK3772_03545</name>
</gene>
<proteinExistence type="predicted"/>
<accession>A0A6J7LY35</accession>